<dbReference type="Gene3D" id="3.40.50.300">
    <property type="entry name" value="P-loop containing nucleotide triphosphate hydrolases"/>
    <property type="match status" value="1"/>
</dbReference>
<keyword evidence="7 9" id="KW-0067">ATP-binding</keyword>
<dbReference type="GO" id="GO:0005524">
    <property type="term" value="F:ATP binding"/>
    <property type="evidence" value="ECO:0007669"/>
    <property type="project" value="UniProtKB-KW"/>
</dbReference>
<organism evidence="10 11">
    <name type="scientific">Rubellimicrobium roseum</name>
    <dbReference type="NCBI Taxonomy" id="687525"/>
    <lineage>
        <taxon>Bacteria</taxon>
        <taxon>Pseudomonadati</taxon>
        <taxon>Pseudomonadota</taxon>
        <taxon>Alphaproteobacteria</taxon>
        <taxon>Rhodobacterales</taxon>
        <taxon>Roseobacteraceae</taxon>
        <taxon>Rubellimicrobium</taxon>
    </lineage>
</organism>
<keyword evidence="11" id="KW-1185">Reference proteome</keyword>
<evidence type="ECO:0000256" key="4">
    <source>
        <dbReference type="ARBA" id="ARBA00022679"/>
    </source>
</evidence>
<dbReference type="Proteomes" id="UP000305709">
    <property type="component" value="Unassembled WGS sequence"/>
</dbReference>
<keyword evidence="4 9" id="KW-0808">Transferase</keyword>
<evidence type="ECO:0000256" key="2">
    <source>
        <dbReference type="ARBA" id="ARBA00008420"/>
    </source>
</evidence>
<comment type="catalytic activity">
    <reaction evidence="8 9">
        <text>D-gluconate + ATP = 6-phospho-D-gluconate + ADP + H(+)</text>
        <dbReference type="Rhea" id="RHEA:19433"/>
        <dbReference type="ChEBI" id="CHEBI:15378"/>
        <dbReference type="ChEBI" id="CHEBI:18391"/>
        <dbReference type="ChEBI" id="CHEBI:30616"/>
        <dbReference type="ChEBI" id="CHEBI:58759"/>
        <dbReference type="ChEBI" id="CHEBI:456216"/>
        <dbReference type="EC" id="2.7.1.12"/>
    </reaction>
</comment>
<evidence type="ECO:0000256" key="5">
    <source>
        <dbReference type="ARBA" id="ARBA00022741"/>
    </source>
</evidence>
<dbReference type="PANTHER" id="PTHR43442">
    <property type="entry name" value="GLUCONOKINASE-RELATED"/>
    <property type="match status" value="1"/>
</dbReference>
<dbReference type="RefSeq" id="WP_139080345.1">
    <property type="nucleotide sequence ID" value="NZ_VDFV01000002.1"/>
</dbReference>
<keyword evidence="6 9" id="KW-0418">Kinase</keyword>
<evidence type="ECO:0000313" key="11">
    <source>
        <dbReference type="Proteomes" id="UP000305709"/>
    </source>
</evidence>
<dbReference type="EMBL" id="VDFV01000002">
    <property type="protein sequence ID" value="TNC74279.1"/>
    <property type="molecule type" value="Genomic_DNA"/>
</dbReference>
<comment type="caution">
    <text evidence="10">The sequence shown here is derived from an EMBL/GenBank/DDBJ whole genome shotgun (WGS) entry which is preliminary data.</text>
</comment>
<dbReference type="AlphaFoldDB" id="A0A5C4NPG8"/>
<comment type="similarity">
    <text evidence="2 9">Belongs to the gluconokinase GntK/GntV family.</text>
</comment>
<dbReference type="InterPro" id="IPR027417">
    <property type="entry name" value="P-loop_NTPase"/>
</dbReference>
<reference evidence="10 11" key="1">
    <citation type="submission" date="2019-06" db="EMBL/GenBank/DDBJ databases">
        <authorList>
            <person name="Jiang L."/>
        </authorList>
    </citation>
    <scope>NUCLEOTIDE SEQUENCE [LARGE SCALE GENOMIC DNA]</scope>
    <source>
        <strain evidence="10 11">YIM 48858</strain>
    </source>
</reference>
<evidence type="ECO:0000313" key="10">
    <source>
        <dbReference type="EMBL" id="TNC74279.1"/>
    </source>
</evidence>
<gene>
    <name evidence="10" type="ORF">FHG71_03585</name>
</gene>
<evidence type="ECO:0000256" key="6">
    <source>
        <dbReference type="ARBA" id="ARBA00022777"/>
    </source>
</evidence>
<name>A0A5C4NPG8_9RHOB</name>
<proteinExistence type="inferred from homology"/>
<evidence type="ECO:0000256" key="9">
    <source>
        <dbReference type="RuleBase" id="RU363066"/>
    </source>
</evidence>
<dbReference type="Pfam" id="PF13671">
    <property type="entry name" value="AAA_33"/>
    <property type="match status" value="1"/>
</dbReference>
<evidence type="ECO:0000256" key="1">
    <source>
        <dbReference type="ARBA" id="ARBA00004761"/>
    </source>
</evidence>
<keyword evidence="5 9" id="KW-0547">Nucleotide-binding</keyword>
<dbReference type="OrthoDB" id="9795716at2"/>
<protein>
    <recommendedName>
        <fullName evidence="3 9">Gluconokinase</fullName>
        <ecNumber evidence="3 9">2.7.1.12</ecNumber>
    </recommendedName>
</protein>
<accession>A0A5C4NPG8</accession>
<dbReference type="InterPro" id="IPR006001">
    <property type="entry name" value="Therm_gnt_kin"/>
</dbReference>
<evidence type="ECO:0000256" key="8">
    <source>
        <dbReference type="ARBA" id="ARBA00048090"/>
    </source>
</evidence>
<dbReference type="EC" id="2.7.1.12" evidence="3 9"/>
<dbReference type="PANTHER" id="PTHR43442:SF3">
    <property type="entry name" value="GLUCONOKINASE-RELATED"/>
    <property type="match status" value="1"/>
</dbReference>
<evidence type="ECO:0000256" key="7">
    <source>
        <dbReference type="ARBA" id="ARBA00022840"/>
    </source>
</evidence>
<dbReference type="NCBIfam" id="TIGR01313">
    <property type="entry name" value="therm_gnt_kin"/>
    <property type="match status" value="1"/>
</dbReference>
<evidence type="ECO:0000256" key="3">
    <source>
        <dbReference type="ARBA" id="ARBA00012054"/>
    </source>
</evidence>
<comment type="pathway">
    <text evidence="1">Carbohydrate acid metabolism.</text>
</comment>
<dbReference type="SUPFAM" id="SSF52540">
    <property type="entry name" value="P-loop containing nucleoside triphosphate hydrolases"/>
    <property type="match status" value="1"/>
</dbReference>
<sequence>MGVSGVGKTGTGTRLAAALGGRFVEGDDLHSPEARAKMAAGTPLTDEDRWPWLDRVAEALAEGEAPVVGACSALRRGYRDRLRARVPDLVFLHLVAERGLIHERLLKRQGHYMPPALLDSQIEALEPLEADERGLRVPVDGPKEEVLADLLERLARL</sequence>
<dbReference type="GO" id="GO:0005975">
    <property type="term" value="P:carbohydrate metabolic process"/>
    <property type="evidence" value="ECO:0007669"/>
    <property type="project" value="InterPro"/>
</dbReference>
<dbReference type="GO" id="GO:0046316">
    <property type="term" value="F:gluconokinase activity"/>
    <property type="evidence" value="ECO:0007669"/>
    <property type="project" value="UniProtKB-EC"/>
</dbReference>
<dbReference type="GO" id="GO:0005737">
    <property type="term" value="C:cytoplasm"/>
    <property type="evidence" value="ECO:0007669"/>
    <property type="project" value="TreeGrafter"/>
</dbReference>
<dbReference type="CDD" id="cd02021">
    <property type="entry name" value="GntK"/>
    <property type="match status" value="1"/>
</dbReference>